<dbReference type="GO" id="GO:0005886">
    <property type="term" value="C:plasma membrane"/>
    <property type="evidence" value="ECO:0007669"/>
    <property type="project" value="TreeGrafter"/>
</dbReference>
<proteinExistence type="inferred from homology"/>
<keyword evidence="9" id="KW-1185">Reference proteome</keyword>
<evidence type="ECO:0000256" key="1">
    <source>
        <dbReference type="ARBA" id="ARBA00004141"/>
    </source>
</evidence>
<protein>
    <recommendedName>
        <fullName evidence="6">Amino acid transporter</fullName>
    </recommendedName>
</protein>
<evidence type="ECO:0000256" key="6">
    <source>
        <dbReference type="RuleBase" id="RU361216"/>
    </source>
</evidence>
<dbReference type="Pfam" id="PF00375">
    <property type="entry name" value="SDF"/>
    <property type="match status" value="1"/>
</dbReference>
<comment type="subcellular location">
    <subcellularLocation>
        <location evidence="1 6">Membrane</location>
        <topology evidence="1 6">Multi-pass membrane protein</topology>
    </subcellularLocation>
</comment>
<reference evidence="8" key="1">
    <citation type="submission" date="2022-07" db="EMBL/GenBank/DDBJ databases">
        <title>Draft genome sequence of Zalerion maritima ATCC 34329, a (micro)plastics degrading marine fungus.</title>
        <authorList>
            <person name="Paco A."/>
            <person name="Goncalves M.F.M."/>
            <person name="Rocha-Santos T.A.P."/>
            <person name="Alves A."/>
        </authorList>
    </citation>
    <scope>NUCLEOTIDE SEQUENCE</scope>
    <source>
        <strain evidence="8">ATCC 34329</strain>
    </source>
</reference>
<keyword evidence="4 6" id="KW-1133">Transmembrane helix</keyword>
<dbReference type="InterPro" id="IPR036458">
    <property type="entry name" value="Na:dicarbo_symporter_sf"/>
</dbReference>
<evidence type="ECO:0000256" key="7">
    <source>
        <dbReference type="SAM" id="MobiDB-lite"/>
    </source>
</evidence>
<dbReference type="Proteomes" id="UP001201980">
    <property type="component" value="Unassembled WGS sequence"/>
</dbReference>
<gene>
    <name evidence="8" type="ORF">MKZ38_007367</name>
</gene>
<organism evidence="8 9">
    <name type="scientific">Zalerion maritima</name>
    <dbReference type="NCBI Taxonomy" id="339359"/>
    <lineage>
        <taxon>Eukaryota</taxon>
        <taxon>Fungi</taxon>
        <taxon>Dikarya</taxon>
        <taxon>Ascomycota</taxon>
        <taxon>Pezizomycotina</taxon>
        <taxon>Sordariomycetes</taxon>
        <taxon>Lulworthiomycetidae</taxon>
        <taxon>Lulworthiales</taxon>
        <taxon>Lulworthiaceae</taxon>
        <taxon>Zalerion</taxon>
    </lineage>
</organism>
<evidence type="ECO:0000256" key="4">
    <source>
        <dbReference type="ARBA" id="ARBA00022989"/>
    </source>
</evidence>
<evidence type="ECO:0000313" key="9">
    <source>
        <dbReference type="Proteomes" id="UP001201980"/>
    </source>
</evidence>
<dbReference type="GO" id="GO:0005313">
    <property type="term" value="F:L-glutamate transmembrane transporter activity"/>
    <property type="evidence" value="ECO:0007669"/>
    <property type="project" value="TreeGrafter"/>
</dbReference>
<dbReference type="GO" id="GO:0015501">
    <property type="term" value="F:glutamate:sodium symporter activity"/>
    <property type="evidence" value="ECO:0007669"/>
    <property type="project" value="TreeGrafter"/>
</dbReference>
<dbReference type="PANTHER" id="PTHR11958">
    <property type="entry name" value="SODIUM/DICARBOXYLATE SYMPORTER-RELATED"/>
    <property type="match status" value="1"/>
</dbReference>
<feature type="transmembrane region" description="Helical" evidence="6">
    <location>
        <begin position="50"/>
        <end position="70"/>
    </location>
</feature>
<feature type="transmembrane region" description="Helical" evidence="6">
    <location>
        <begin position="350"/>
        <end position="375"/>
    </location>
</feature>
<feature type="transmembrane region" description="Helical" evidence="6">
    <location>
        <begin position="276"/>
        <end position="299"/>
    </location>
</feature>
<evidence type="ECO:0000256" key="5">
    <source>
        <dbReference type="ARBA" id="ARBA00023136"/>
    </source>
</evidence>
<comment type="caution">
    <text evidence="8">The sequence shown here is derived from an EMBL/GenBank/DDBJ whole genome shotgun (WGS) entry which is preliminary data.</text>
</comment>
<dbReference type="PANTHER" id="PTHR11958:SF63">
    <property type="entry name" value="AMINO ACID TRANSPORTER"/>
    <property type="match status" value="1"/>
</dbReference>
<accession>A0AAD5RMS0</accession>
<evidence type="ECO:0000313" key="8">
    <source>
        <dbReference type="EMBL" id="KAJ2894642.1"/>
    </source>
</evidence>
<feature type="transmembrane region" description="Helical" evidence="6">
    <location>
        <begin position="387"/>
        <end position="404"/>
    </location>
</feature>
<dbReference type="PRINTS" id="PR00173">
    <property type="entry name" value="EDTRNSPORT"/>
</dbReference>
<name>A0AAD5RMS0_9PEZI</name>
<dbReference type="InterPro" id="IPR050746">
    <property type="entry name" value="DAACS"/>
</dbReference>
<evidence type="ECO:0000256" key="2">
    <source>
        <dbReference type="ARBA" id="ARBA00022448"/>
    </source>
</evidence>
<dbReference type="Gene3D" id="1.10.3860.10">
    <property type="entry name" value="Sodium:dicarboxylate symporter"/>
    <property type="match status" value="1"/>
</dbReference>
<feature type="compositionally biased region" description="Basic and acidic residues" evidence="7">
    <location>
        <begin position="1"/>
        <end position="12"/>
    </location>
</feature>
<keyword evidence="6" id="KW-0769">Symport</keyword>
<dbReference type="SUPFAM" id="SSF118215">
    <property type="entry name" value="Proton glutamate symport protein"/>
    <property type="match status" value="1"/>
</dbReference>
<dbReference type="EMBL" id="JAKWBI020000470">
    <property type="protein sequence ID" value="KAJ2894642.1"/>
    <property type="molecule type" value="Genomic_DNA"/>
</dbReference>
<evidence type="ECO:0000256" key="3">
    <source>
        <dbReference type="ARBA" id="ARBA00022692"/>
    </source>
</evidence>
<feature type="transmembrane region" description="Helical" evidence="6">
    <location>
        <begin position="240"/>
        <end position="264"/>
    </location>
</feature>
<keyword evidence="3 6" id="KW-0812">Transmembrane</keyword>
<dbReference type="InterPro" id="IPR001991">
    <property type="entry name" value="Na-dicarboxylate_symporter"/>
</dbReference>
<keyword evidence="2 6" id="KW-0813">Transport</keyword>
<dbReference type="AlphaFoldDB" id="A0AAD5RMS0"/>
<feature type="region of interest" description="Disordered" evidence="7">
    <location>
        <begin position="1"/>
        <end position="35"/>
    </location>
</feature>
<feature type="transmembrane region" description="Helical" evidence="6">
    <location>
        <begin position="90"/>
        <end position="112"/>
    </location>
</feature>
<feature type="transmembrane region" description="Helical" evidence="6">
    <location>
        <begin position="124"/>
        <end position="151"/>
    </location>
</feature>
<dbReference type="GO" id="GO:0015175">
    <property type="term" value="F:neutral L-amino acid transmembrane transporter activity"/>
    <property type="evidence" value="ECO:0007669"/>
    <property type="project" value="TreeGrafter"/>
</dbReference>
<feature type="transmembrane region" description="Helical" evidence="6">
    <location>
        <begin position="319"/>
        <end position="338"/>
    </location>
</feature>
<comment type="similarity">
    <text evidence="6">Belongs to the dicarboxylate/amino acid:cation symporter (DAACS) (TC 2.A.23) family.</text>
</comment>
<sequence>MADIPPEKKVASSDEQVANPPEYASQDSISPTPEKKSFGRRLLNELKKPGSALQIVISAALAIAIGLIVVSTVDDIPEAVPVLLSIPGDLWLRALKAVVLPLIVTAMILAVQRLREMTGSGRKMALWVIGWYVATTLIAIIQSCIMVSQVWRRLMTEMSTDEQDEAFSDEDEEEELKSREDTKIHEVVLQMFQSLIPKNIVSSLAEDDLLAIIITSIVVGYLIQGPNSYILKLVKEVERMITIIITFLIHMAPIGVFFLILPNLFKLDIKDIGQNLGILIGGSITDMSIHLFIVLPLMFFAATKSNPYTYWLKNSKAWITAWGTASSAATLSVTLRCAKARGIPNMVAKFALPLGCLINMDGTAIYFPVIVVFMATTQGITLSGADYVIICLLSTLASIGTTPIPSSSLVLTVMIASAVDVPVSGSYAIAVAFDWFLDRFRTAVNVSGDLYAAGAVWKLGNFADPDDYVEDEDVGQIRDDDDADSTHRV</sequence>
<keyword evidence="5 6" id="KW-0472">Membrane</keyword>